<dbReference type="EMBL" id="BAABJM010000006">
    <property type="protein sequence ID" value="GAA5064269.1"/>
    <property type="molecule type" value="Genomic_DNA"/>
</dbReference>
<gene>
    <name evidence="1" type="ORF">GCM10023318_50040</name>
</gene>
<name>A0ABP9KRE7_9NOCA</name>
<sequence>MRGWGLRRVDAVNWVRGVAVRVWSVLWVRGDRRRPVARRALPVRCERTLAVPVVPWVGVHPQTESRAVVVRAVPVRAWQLILRLQPHHRQLWSRIVLW</sequence>
<evidence type="ECO:0000313" key="2">
    <source>
        <dbReference type="Proteomes" id="UP001500603"/>
    </source>
</evidence>
<evidence type="ECO:0000313" key="1">
    <source>
        <dbReference type="EMBL" id="GAA5064269.1"/>
    </source>
</evidence>
<keyword evidence="2" id="KW-1185">Reference proteome</keyword>
<organism evidence="1 2">
    <name type="scientific">Nocardia callitridis</name>
    <dbReference type="NCBI Taxonomy" id="648753"/>
    <lineage>
        <taxon>Bacteria</taxon>
        <taxon>Bacillati</taxon>
        <taxon>Actinomycetota</taxon>
        <taxon>Actinomycetes</taxon>
        <taxon>Mycobacteriales</taxon>
        <taxon>Nocardiaceae</taxon>
        <taxon>Nocardia</taxon>
    </lineage>
</organism>
<protein>
    <recommendedName>
        <fullName evidence="3">Secreted protein</fullName>
    </recommendedName>
</protein>
<proteinExistence type="predicted"/>
<reference evidence="2" key="1">
    <citation type="journal article" date="2019" name="Int. J. Syst. Evol. Microbiol.">
        <title>The Global Catalogue of Microorganisms (GCM) 10K type strain sequencing project: providing services to taxonomists for standard genome sequencing and annotation.</title>
        <authorList>
            <consortium name="The Broad Institute Genomics Platform"/>
            <consortium name="The Broad Institute Genome Sequencing Center for Infectious Disease"/>
            <person name="Wu L."/>
            <person name="Ma J."/>
        </authorList>
    </citation>
    <scope>NUCLEOTIDE SEQUENCE [LARGE SCALE GENOMIC DNA]</scope>
    <source>
        <strain evidence="2">JCM 18298</strain>
    </source>
</reference>
<accession>A0ABP9KRE7</accession>
<comment type="caution">
    <text evidence="1">The sequence shown here is derived from an EMBL/GenBank/DDBJ whole genome shotgun (WGS) entry which is preliminary data.</text>
</comment>
<evidence type="ECO:0008006" key="3">
    <source>
        <dbReference type="Google" id="ProtNLM"/>
    </source>
</evidence>
<dbReference type="Proteomes" id="UP001500603">
    <property type="component" value="Unassembled WGS sequence"/>
</dbReference>